<reference evidence="1" key="1">
    <citation type="submission" date="2021-06" db="EMBL/GenBank/DDBJ databases">
        <authorList>
            <person name="Hodson N. C."/>
            <person name="Mongue J. A."/>
            <person name="Jaron S. K."/>
        </authorList>
    </citation>
    <scope>NUCLEOTIDE SEQUENCE</scope>
</reference>
<dbReference type="EMBL" id="CAJVCH010110840">
    <property type="protein sequence ID" value="CAG7724547.1"/>
    <property type="molecule type" value="Genomic_DNA"/>
</dbReference>
<sequence length="44" mass="5177">NFIRTPMKTPGRVLRSRKIRKSVLAVPKSPWMKERVTRAKTKKV</sequence>
<accession>A0A8J2NSM9</accession>
<evidence type="ECO:0000313" key="1">
    <source>
        <dbReference type="EMBL" id="CAG7724547.1"/>
    </source>
</evidence>
<organism evidence="1 2">
    <name type="scientific">Allacma fusca</name>
    <dbReference type="NCBI Taxonomy" id="39272"/>
    <lineage>
        <taxon>Eukaryota</taxon>
        <taxon>Metazoa</taxon>
        <taxon>Ecdysozoa</taxon>
        <taxon>Arthropoda</taxon>
        <taxon>Hexapoda</taxon>
        <taxon>Collembola</taxon>
        <taxon>Symphypleona</taxon>
        <taxon>Sminthuridae</taxon>
        <taxon>Allacma</taxon>
    </lineage>
</organism>
<feature type="non-terminal residue" evidence="1">
    <location>
        <position position="1"/>
    </location>
</feature>
<protein>
    <submittedName>
        <fullName evidence="1">Uncharacterized protein</fullName>
    </submittedName>
</protein>
<proteinExistence type="predicted"/>
<gene>
    <name evidence="1" type="ORF">AFUS01_LOCUS13560</name>
</gene>
<comment type="caution">
    <text evidence="1">The sequence shown here is derived from an EMBL/GenBank/DDBJ whole genome shotgun (WGS) entry which is preliminary data.</text>
</comment>
<name>A0A8J2NSM9_9HEXA</name>
<dbReference type="Proteomes" id="UP000708208">
    <property type="component" value="Unassembled WGS sequence"/>
</dbReference>
<keyword evidence="2" id="KW-1185">Reference proteome</keyword>
<evidence type="ECO:0000313" key="2">
    <source>
        <dbReference type="Proteomes" id="UP000708208"/>
    </source>
</evidence>
<dbReference type="AlphaFoldDB" id="A0A8J2NSM9"/>
<feature type="non-terminal residue" evidence="1">
    <location>
        <position position="44"/>
    </location>
</feature>